<sequence>MCPDPPPDETPTLPPISALTTPYASTPLLLTIFMLLQCPQDETTMPPPPLLTLPHPASSSPWLKIFMLLRGPQGMPSKLPSPPQASLHPLLIILMLVECLPYIPPMPLTILTLVECLPDMPPMLLTIFMLAVPSRHASAAACHPYACSALPTCLQRPPHTGPILKAAYHPYTPAALSR</sequence>
<accession>A0A9Q3CTB6</accession>
<name>A0A9Q3CTB6_9BASI</name>
<comment type="caution">
    <text evidence="1">The sequence shown here is derived from an EMBL/GenBank/DDBJ whole genome shotgun (WGS) entry which is preliminary data.</text>
</comment>
<dbReference type="AlphaFoldDB" id="A0A9Q3CTB6"/>
<dbReference type="EMBL" id="AVOT02010168">
    <property type="protein sequence ID" value="MBW0489618.1"/>
    <property type="molecule type" value="Genomic_DNA"/>
</dbReference>
<organism evidence="1 2">
    <name type="scientific">Austropuccinia psidii MF-1</name>
    <dbReference type="NCBI Taxonomy" id="1389203"/>
    <lineage>
        <taxon>Eukaryota</taxon>
        <taxon>Fungi</taxon>
        <taxon>Dikarya</taxon>
        <taxon>Basidiomycota</taxon>
        <taxon>Pucciniomycotina</taxon>
        <taxon>Pucciniomycetes</taxon>
        <taxon>Pucciniales</taxon>
        <taxon>Sphaerophragmiaceae</taxon>
        <taxon>Austropuccinia</taxon>
    </lineage>
</organism>
<dbReference type="Proteomes" id="UP000765509">
    <property type="component" value="Unassembled WGS sequence"/>
</dbReference>
<keyword evidence="2" id="KW-1185">Reference proteome</keyword>
<proteinExistence type="predicted"/>
<reference evidence="1" key="1">
    <citation type="submission" date="2021-03" db="EMBL/GenBank/DDBJ databases">
        <title>Draft genome sequence of rust myrtle Austropuccinia psidii MF-1, a brazilian biotype.</title>
        <authorList>
            <person name="Quecine M.C."/>
            <person name="Pachon D.M.R."/>
            <person name="Bonatelli M.L."/>
            <person name="Correr F.H."/>
            <person name="Franceschini L.M."/>
            <person name="Leite T.F."/>
            <person name="Margarido G.R.A."/>
            <person name="Almeida C.A."/>
            <person name="Ferrarezi J.A."/>
            <person name="Labate C.A."/>
        </authorList>
    </citation>
    <scope>NUCLEOTIDE SEQUENCE</scope>
    <source>
        <strain evidence="1">MF-1</strain>
    </source>
</reference>
<protein>
    <submittedName>
        <fullName evidence="1">Uncharacterized protein</fullName>
    </submittedName>
</protein>
<gene>
    <name evidence="1" type="ORF">O181_029333</name>
</gene>
<evidence type="ECO:0000313" key="2">
    <source>
        <dbReference type="Proteomes" id="UP000765509"/>
    </source>
</evidence>
<evidence type="ECO:0000313" key="1">
    <source>
        <dbReference type="EMBL" id="MBW0489618.1"/>
    </source>
</evidence>